<evidence type="ECO:0000256" key="1">
    <source>
        <dbReference type="SAM" id="MobiDB-lite"/>
    </source>
</evidence>
<dbReference type="eggNOG" id="ENOG502TA3J">
    <property type="taxonomic scope" value="Eukaryota"/>
</dbReference>
<organism evidence="2 3">
    <name type="scientific">Thalassiosira oceanica</name>
    <name type="common">Marine diatom</name>
    <dbReference type="NCBI Taxonomy" id="159749"/>
    <lineage>
        <taxon>Eukaryota</taxon>
        <taxon>Sar</taxon>
        <taxon>Stramenopiles</taxon>
        <taxon>Ochrophyta</taxon>
        <taxon>Bacillariophyta</taxon>
        <taxon>Coscinodiscophyceae</taxon>
        <taxon>Thalassiosirophycidae</taxon>
        <taxon>Thalassiosirales</taxon>
        <taxon>Thalassiosiraceae</taxon>
        <taxon>Thalassiosira</taxon>
    </lineage>
</organism>
<proteinExistence type="predicted"/>
<feature type="compositionally biased region" description="Polar residues" evidence="1">
    <location>
        <begin position="37"/>
        <end position="47"/>
    </location>
</feature>
<dbReference type="EMBL" id="AGNL01004816">
    <property type="protein sequence ID" value="EJK73119.1"/>
    <property type="molecule type" value="Genomic_DNA"/>
</dbReference>
<keyword evidence="3" id="KW-1185">Reference proteome</keyword>
<comment type="caution">
    <text evidence="2">The sequence shown here is derived from an EMBL/GenBank/DDBJ whole genome shotgun (WGS) entry which is preliminary data.</text>
</comment>
<feature type="region of interest" description="Disordered" evidence="1">
    <location>
        <begin position="28"/>
        <end position="47"/>
    </location>
</feature>
<sequence>MHRVWRKNRKDPPTPDLSSFQIAAKISDQRRGLGGSNKPSQQSLATNSSFATANEIITPAASYFVDSSSDEETNEESLAYPTDPLDRILTQTESESTPTEIFISNLPSDQENMPSKKISSSKITPVSDFKAPVPEPVAEPSPVVATAPAEVVIESESAHFDVAQTAYGAYKDLWCWGKTLPVISNVLGLTEDATSKVLSAAIKMDLPSL</sequence>
<gene>
    <name evidence="2" type="ORF">THAOC_05276</name>
</gene>
<evidence type="ECO:0000313" key="3">
    <source>
        <dbReference type="Proteomes" id="UP000266841"/>
    </source>
</evidence>
<reference evidence="2 3" key="1">
    <citation type="journal article" date="2012" name="Genome Biol.">
        <title>Genome and low-iron response of an oceanic diatom adapted to chronic iron limitation.</title>
        <authorList>
            <person name="Lommer M."/>
            <person name="Specht M."/>
            <person name="Roy A.S."/>
            <person name="Kraemer L."/>
            <person name="Andreson R."/>
            <person name="Gutowska M.A."/>
            <person name="Wolf J."/>
            <person name="Bergner S.V."/>
            <person name="Schilhabel M.B."/>
            <person name="Klostermeier U.C."/>
            <person name="Beiko R.G."/>
            <person name="Rosenstiel P."/>
            <person name="Hippler M."/>
            <person name="Laroche J."/>
        </authorList>
    </citation>
    <scope>NUCLEOTIDE SEQUENCE [LARGE SCALE GENOMIC DNA]</scope>
    <source>
        <strain evidence="2 3">CCMP1005</strain>
    </source>
</reference>
<dbReference type="OrthoDB" id="48299at2759"/>
<dbReference type="OMA" id="SHAKGIW"/>
<accession>K0T7Q1</accession>
<name>K0T7Q1_THAOC</name>
<feature type="non-terminal residue" evidence="2">
    <location>
        <position position="209"/>
    </location>
</feature>
<dbReference type="AlphaFoldDB" id="K0T7Q1"/>
<dbReference type="Proteomes" id="UP000266841">
    <property type="component" value="Unassembled WGS sequence"/>
</dbReference>
<protein>
    <submittedName>
        <fullName evidence="2">Uncharacterized protein</fullName>
    </submittedName>
</protein>
<evidence type="ECO:0000313" key="2">
    <source>
        <dbReference type="EMBL" id="EJK73119.1"/>
    </source>
</evidence>